<evidence type="ECO:0000256" key="6">
    <source>
        <dbReference type="SAM" id="Phobius"/>
    </source>
</evidence>
<feature type="transmembrane region" description="Helical" evidence="6">
    <location>
        <begin position="247"/>
        <end position="271"/>
    </location>
</feature>
<feature type="transmembrane region" description="Helical" evidence="6">
    <location>
        <begin position="387"/>
        <end position="407"/>
    </location>
</feature>
<keyword evidence="10" id="KW-1185">Reference proteome</keyword>
<feature type="domain" description="Very-long-chain aldehyde decarbonylase CER1-like C-terminal" evidence="8">
    <location>
        <begin position="502"/>
        <end position="667"/>
    </location>
</feature>
<keyword evidence="3 6" id="KW-0812">Transmembrane</keyword>
<comment type="caution">
    <text evidence="9">The sequence shown here is derived from an EMBL/GenBank/DDBJ whole genome shotgun (WGS) entry which is preliminary data.</text>
</comment>
<evidence type="ECO:0000259" key="8">
    <source>
        <dbReference type="Pfam" id="PF12076"/>
    </source>
</evidence>
<evidence type="ECO:0000256" key="4">
    <source>
        <dbReference type="ARBA" id="ARBA00022989"/>
    </source>
</evidence>
<feature type="transmembrane region" description="Helical" evidence="6">
    <location>
        <begin position="187"/>
        <end position="206"/>
    </location>
</feature>
<name>A0ABQ7DEW6_BRACR</name>
<dbReference type="Pfam" id="PF04116">
    <property type="entry name" value="FA_hydroxylase"/>
    <property type="match status" value="1"/>
</dbReference>
<evidence type="ECO:0008006" key="11">
    <source>
        <dbReference type="Google" id="ProtNLM"/>
    </source>
</evidence>
<dbReference type="Pfam" id="PF12076">
    <property type="entry name" value="CER1-like_C"/>
    <property type="match status" value="1"/>
</dbReference>
<keyword evidence="4 6" id="KW-1133">Transmembrane helix</keyword>
<gene>
    <name evidence="9" type="ORF">DY000_02035528</name>
</gene>
<protein>
    <recommendedName>
        <fullName evidence="11">Fatty acid hydroxylase domain-containing protein</fullName>
    </recommendedName>
</protein>
<evidence type="ECO:0000256" key="2">
    <source>
        <dbReference type="ARBA" id="ARBA00009324"/>
    </source>
</evidence>
<reference evidence="9 10" key="1">
    <citation type="journal article" date="2020" name="BMC Genomics">
        <title>Intraspecific diversification of the crop wild relative Brassica cretica Lam. using demographic model selection.</title>
        <authorList>
            <person name="Kioukis A."/>
            <person name="Michalopoulou V.A."/>
            <person name="Briers L."/>
            <person name="Pirintsos S."/>
            <person name="Studholme D.J."/>
            <person name="Pavlidis P."/>
            <person name="Sarris P.F."/>
        </authorList>
    </citation>
    <scope>NUCLEOTIDE SEQUENCE [LARGE SCALE GENOMIC DNA]</scope>
    <source>
        <strain evidence="10">cv. PFS-1207/04</strain>
    </source>
</reference>
<dbReference type="Proteomes" id="UP000266723">
    <property type="component" value="Unassembled WGS sequence"/>
</dbReference>
<feature type="domain" description="Fatty acid hydroxylase" evidence="7">
    <location>
        <begin position="197"/>
        <end position="333"/>
    </location>
</feature>
<dbReference type="InterPro" id="IPR021940">
    <property type="entry name" value="CER1-like_C"/>
</dbReference>
<evidence type="ECO:0000313" key="10">
    <source>
        <dbReference type="Proteomes" id="UP000266723"/>
    </source>
</evidence>
<evidence type="ECO:0000256" key="5">
    <source>
        <dbReference type="ARBA" id="ARBA00023136"/>
    </source>
</evidence>
<feature type="transmembrane region" description="Helical" evidence="6">
    <location>
        <begin position="15"/>
        <end position="33"/>
    </location>
</feature>
<sequence>MHLSVVVKGSFSINIWINILQYLVLAPLVIDSIYSYATIRDHEKLLVTALMVWRIVHSQVWISFSRYQTAKGTKRIVDKSIEFDQVDRERTWDDQIIFNTLIAYLTKVYMIGTDHTLPFWRLDGLVLVALLHAGPVEFIYYWFHRALHHHFLYSRYHSHHHSSIVSEPITLYMIGTDHTLPFWRLDGLVLVALLHAGPVEFIYYWFHRALHHHFLYSRYHSHHHSSIVSEPITSVVHPFAEHIAYTLILLTPLINTLVCGTISVVSIALYITYIDFMNNLGHCNFELIPKSFFSLFPPLKFLCYTPSFHSLHHTQFRTNYSLFMPMYDYIYGTIDKCSDSLYETSLGQDEEKPDAIYLTHLTSLDSIYHLRLGFASLSSHPLSSRCYLFLMRPFTIILSFILSFLSFRSFAFERNRFRDLTLHSHLVPKFSSHFKSQQQKESINKMIETAILEAEKKGEEELNGYGEMYVRKHPKLKIRIVDGSSLAAQVVVHSIPVGTREVLFRGQITKVARAIVTSLCQNGIKVMVLREEEHCMLARFLSGHCKEHLVLTTNYYPMIWLVGDGISKEEQKRAAKGTRFLPFSQFPPTQLRKDCFYHTTPAMIIPDTAQNIDSCENWLGRRVMSAWRVGGIVHALEGWEEHECGLDVPMVSPHGVWEAALRNGFQPLLLPSLETNNS</sequence>
<dbReference type="InterPro" id="IPR050307">
    <property type="entry name" value="Sterol_Desaturase_Related"/>
</dbReference>
<feature type="non-terminal residue" evidence="9">
    <location>
        <position position="678"/>
    </location>
</feature>
<feature type="transmembrane region" description="Helical" evidence="6">
    <location>
        <begin position="124"/>
        <end position="143"/>
    </location>
</feature>
<comment type="subcellular location">
    <subcellularLocation>
        <location evidence="1">Membrane</location>
        <topology evidence="1">Multi-pass membrane protein</topology>
    </subcellularLocation>
</comment>
<organism evidence="9 10">
    <name type="scientific">Brassica cretica</name>
    <name type="common">Mustard</name>
    <dbReference type="NCBI Taxonomy" id="69181"/>
    <lineage>
        <taxon>Eukaryota</taxon>
        <taxon>Viridiplantae</taxon>
        <taxon>Streptophyta</taxon>
        <taxon>Embryophyta</taxon>
        <taxon>Tracheophyta</taxon>
        <taxon>Spermatophyta</taxon>
        <taxon>Magnoliopsida</taxon>
        <taxon>eudicotyledons</taxon>
        <taxon>Gunneridae</taxon>
        <taxon>Pentapetalae</taxon>
        <taxon>rosids</taxon>
        <taxon>malvids</taxon>
        <taxon>Brassicales</taxon>
        <taxon>Brassicaceae</taxon>
        <taxon>Brassiceae</taxon>
        <taxon>Brassica</taxon>
    </lineage>
</organism>
<proteinExistence type="inferred from homology"/>
<evidence type="ECO:0000259" key="7">
    <source>
        <dbReference type="Pfam" id="PF04116"/>
    </source>
</evidence>
<keyword evidence="5 6" id="KW-0472">Membrane</keyword>
<evidence type="ECO:0000256" key="3">
    <source>
        <dbReference type="ARBA" id="ARBA00022692"/>
    </source>
</evidence>
<evidence type="ECO:0000256" key="1">
    <source>
        <dbReference type="ARBA" id="ARBA00004141"/>
    </source>
</evidence>
<comment type="similarity">
    <text evidence="2">Belongs to the sterol desaturase family.</text>
</comment>
<accession>A0ABQ7DEW6</accession>
<dbReference type="PANTHER" id="PTHR11863">
    <property type="entry name" value="STEROL DESATURASE"/>
    <property type="match status" value="1"/>
</dbReference>
<feature type="transmembrane region" description="Helical" evidence="6">
    <location>
        <begin position="96"/>
        <end position="112"/>
    </location>
</feature>
<dbReference type="EMBL" id="QGKV02000649">
    <property type="protein sequence ID" value="KAF3575549.1"/>
    <property type="molecule type" value="Genomic_DNA"/>
</dbReference>
<evidence type="ECO:0000313" key="9">
    <source>
        <dbReference type="EMBL" id="KAF3575549.1"/>
    </source>
</evidence>
<dbReference type="InterPro" id="IPR006694">
    <property type="entry name" value="Fatty_acid_hydroxylase"/>
</dbReference>